<evidence type="ECO:0000256" key="2">
    <source>
        <dbReference type="ARBA" id="ARBA00023295"/>
    </source>
</evidence>
<comment type="caution">
    <text evidence="5">The sequence shown here is derived from an EMBL/GenBank/DDBJ whole genome shotgun (WGS) entry which is preliminary data.</text>
</comment>
<name>A0ABD7M8J8_MICLU</name>
<gene>
    <name evidence="5" type="ORF">SAMN04487849_10831</name>
</gene>
<evidence type="ECO:0000256" key="1">
    <source>
        <dbReference type="ARBA" id="ARBA00022801"/>
    </source>
</evidence>
<evidence type="ECO:0000256" key="3">
    <source>
        <dbReference type="SAM" id="MobiDB-lite"/>
    </source>
</evidence>
<dbReference type="GO" id="GO:0016799">
    <property type="term" value="F:hydrolase activity, hydrolyzing N-glycosyl compounds"/>
    <property type="evidence" value="ECO:0007669"/>
    <property type="project" value="UniProtKB-ARBA"/>
</dbReference>
<sequence length="359" mass="37921">MAAVTARLLADVDTGIDDACALLHLVGAHRLGAGPELAAVTTTGGNATARDCALNTAAVLDLAGRADVEVAVGAETPLRRPAVTTPETHGDGGLGHARIDRRPERLSPRHAVDVWLDELRAHPGETTILCTAPLTNLALALRAEPRLPFLARGIVIMGGSFYHPGNTTPTAEWNTWVDPDAAKEVFAAVEGLPEDRLPIVCALETTERIEYTPALLDGLLADAGARPVGWSADRPRVAGPDAATGSPVLDVLADALRFYFEFHHDYDQGYIAHLHDLFAAQVAVGQARIATRATVVDVEADSELLRGTTVHDTRDIWGRRPNARLVTANDPAEVFAAFARAVGAVVAGERTPDGGAPAR</sequence>
<dbReference type="InterPro" id="IPR036452">
    <property type="entry name" value="Ribo_hydro-like"/>
</dbReference>
<dbReference type="Gene3D" id="3.90.245.10">
    <property type="entry name" value="Ribonucleoside hydrolase-like"/>
    <property type="match status" value="1"/>
</dbReference>
<keyword evidence="2" id="KW-0326">Glycosidase</keyword>
<proteinExistence type="predicted"/>
<dbReference type="EMBL" id="FRCE01000008">
    <property type="protein sequence ID" value="SHL68708.1"/>
    <property type="molecule type" value="Genomic_DNA"/>
</dbReference>
<feature type="domain" description="Inosine/uridine-preferring nucleoside hydrolase" evidence="4">
    <location>
        <begin position="9"/>
        <end position="335"/>
    </location>
</feature>
<protein>
    <submittedName>
        <fullName evidence="5">Inosine-uridine nucleoside N-ribohydrolase</fullName>
    </submittedName>
</protein>
<dbReference type="Pfam" id="PF01156">
    <property type="entry name" value="IU_nuc_hydro"/>
    <property type="match status" value="1"/>
</dbReference>
<dbReference type="AlphaFoldDB" id="A0ABD7M8J8"/>
<feature type="region of interest" description="Disordered" evidence="3">
    <location>
        <begin position="80"/>
        <end position="102"/>
    </location>
</feature>
<reference evidence="5 6" key="1">
    <citation type="submission" date="2016-11" db="EMBL/GenBank/DDBJ databases">
        <authorList>
            <person name="Varghese N."/>
            <person name="Submissions S."/>
        </authorList>
    </citation>
    <scope>NUCLEOTIDE SEQUENCE [LARGE SCALE GENOMIC DNA]</scope>
    <source>
        <strain evidence="5 6">VTM4R57</strain>
    </source>
</reference>
<organism evidence="5 6">
    <name type="scientific">Micrococcus luteus</name>
    <name type="common">Micrococcus lysodeikticus</name>
    <dbReference type="NCBI Taxonomy" id="1270"/>
    <lineage>
        <taxon>Bacteria</taxon>
        <taxon>Bacillati</taxon>
        <taxon>Actinomycetota</taxon>
        <taxon>Actinomycetes</taxon>
        <taxon>Micrococcales</taxon>
        <taxon>Micrococcaceae</taxon>
        <taxon>Micrococcus</taxon>
    </lineage>
</organism>
<evidence type="ECO:0000313" key="5">
    <source>
        <dbReference type="EMBL" id="SHL68708.1"/>
    </source>
</evidence>
<evidence type="ECO:0000313" key="6">
    <source>
        <dbReference type="Proteomes" id="UP000184253"/>
    </source>
</evidence>
<keyword evidence="1" id="KW-0378">Hydrolase</keyword>
<dbReference type="SUPFAM" id="SSF53590">
    <property type="entry name" value="Nucleoside hydrolase"/>
    <property type="match status" value="1"/>
</dbReference>
<evidence type="ECO:0000259" key="4">
    <source>
        <dbReference type="Pfam" id="PF01156"/>
    </source>
</evidence>
<dbReference type="PANTHER" id="PTHR12304">
    <property type="entry name" value="INOSINE-URIDINE PREFERRING NUCLEOSIDE HYDROLASE"/>
    <property type="match status" value="1"/>
</dbReference>
<accession>A0ABD7M8J8</accession>
<dbReference type="InterPro" id="IPR023186">
    <property type="entry name" value="IUNH"/>
</dbReference>
<dbReference type="Proteomes" id="UP000184253">
    <property type="component" value="Unassembled WGS sequence"/>
</dbReference>
<dbReference type="InterPro" id="IPR001910">
    <property type="entry name" value="Inosine/uridine_hydrolase_dom"/>
</dbReference>
<dbReference type="PANTHER" id="PTHR12304:SF4">
    <property type="entry name" value="URIDINE NUCLEOSIDASE"/>
    <property type="match status" value="1"/>
</dbReference>